<keyword evidence="16" id="KW-1185">Reference proteome</keyword>
<evidence type="ECO:0000256" key="10">
    <source>
        <dbReference type="ARBA" id="ARBA00023012"/>
    </source>
</evidence>
<proteinExistence type="predicted"/>
<dbReference type="Proteomes" id="UP001652445">
    <property type="component" value="Unassembled WGS sequence"/>
</dbReference>
<accession>A0ABT2UPR2</accession>
<dbReference type="Gene3D" id="3.30.565.10">
    <property type="entry name" value="Histidine kinase-like ATPase, C-terminal domain"/>
    <property type="match status" value="1"/>
</dbReference>
<keyword evidence="11 12" id="KW-0472">Membrane</keyword>
<keyword evidence="5 12" id="KW-0812">Transmembrane</keyword>
<evidence type="ECO:0000256" key="1">
    <source>
        <dbReference type="ARBA" id="ARBA00004651"/>
    </source>
</evidence>
<keyword evidence="8" id="KW-0067">ATP-binding</keyword>
<keyword evidence="9 12" id="KW-1133">Transmembrane helix</keyword>
<dbReference type="Pfam" id="PF06580">
    <property type="entry name" value="His_kinase"/>
    <property type="match status" value="1"/>
</dbReference>
<keyword evidence="2" id="KW-1003">Cell membrane</keyword>
<evidence type="ECO:0000259" key="13">
    <source>
        <dbReference type="Pfam" id="PF02518"/>
    </source>
</evidence>
<keyword evidence="6" id="KW-0547">Nucleotide-binding</keyword>
<reference evidence="15 16" key="1">
    <citation type="submission" date="2022-09" db="EMBL/GenBank/DDBJ databases">
        <authorList>
            <person name="Han X.L."/>
            <person name="Wang Q."/>
            <person name="Lu T."/>
        </authorList>
    </citation>
    <scope>NUCLEOTIDE SEQUENCE [LARGE SCALE GENOMIC DNA]</scope>
    <source>
        <strain evidence="15 16">WQ 127069</strain>
    </source>
</reference>
<evidence type="ECO:0000256" key="11">
    <source>
        <dbReference type="ARBA" id="ARBA00023136"/>
    </source>
</evidence>
<evidence type="ECO:0000256" key="12">
    <source>
        <dbReference type="SAM" id="Phobius"/>
    </source>
</evidence>
<keyword evidence="7 15" id="KW-0418">Kinase</keyword>
<evidence type="ECO:0000313" key="15">
    <source>
        <dbReference type="EMBL" id="MCU6796630.1"/>
    </source>
</evidence>
<evidence type="ECO:0000256" key="9">
    <source>
        <dbReference type="ARBA" id="ARBA00022989"/>
    </source>
</evidence>
<evidence type="ECO:0000313" key="16">
    <source>
        <dbReference type="Proteomes" id="UP001652445"/>
    </source>
</evidence>
<evidence type="ECO:0000256" key="8">
    <source>
        <dbReference type="ARBA" id="ARBA00022840"/>
    </source>
</evidence>
<keyword evidence="10" id="KW-0902">Two-component regulatory system</keyword>
<dbReference type="GO" id="GO:0016301">
    <property type="term" value="F:kinase activity"/>
    <property type="evidence" value="ECO:0007669"/>
    <property type="project" value="UniProtKB-KW"/>
</dbReference>
<keyword evidence="3" id="KW-0597">Phosphoprotein</keyword>
<evidence type="ECO:0000259" key="14">
    <source>
        <dbReference type="Pfam" id="PF06580"/>
    </source>
</evidence>
<dbReference type="Pfam" id="PF02518">
    <property type="entry name" value="HATPase_c"/>
    <property type="match status" value="1"/>
</dbReference>
<dbReference type="SUPFAM" id="SSF55874">
    <property type="entry name" value="ATPase domain of HSP90 chaperone/DNA topoisomerase II/histidine kinase"/>
    <property type="match status" value="1"/>
</dbReference>
<comment type="subcellular location">
    <subcellularLocation>
        <location evidence="1">Cell membrane</location>
        <topology evidence="1">Multi-pass membrane protein</topology>
    </subcellularLocation>
</comment>
<feature type="domain" description="Signal transduction histidine kinase internal region" evidence="14">
    <location>
        <begin position="380"/>
        <end position="461"/>
    </location>
</feature>
<comment type="caution">
    <text evidence="15">The sequence shown here is derived from an EMBL/GenBank/DDBJ whole genome shotgun (WGS) entry which is preliminary data.</text>
</comment>
<gene>
    <name evidence="15" type="ORF">OB236_31345</name>
</gene>
<evidence type="ECO:0000256" key="6">
    <source>
        <dbReference type="ARBA" id="ARBA00022741"/>
    </source>
</evidence>
<dbReference type="InterPro" id="IPR003594">
    <property type="entry name" value="HATPase_dom"/>
</dbReference>
<dbReference type="PANTHER" id="PTHR34220:SF11">
    <property type="entry name" value="SENSOR PROTEIN KINASE HPTS"/>
    <property type="match status" value="1"/>
</dbReference>
<dbReference type="InterPro" id="IPR050640">
    <property type="entry name" value="Bact_2-comp_sensor_kinase"/>
</dbReference>
<organism evidence="15 16">
    <name type="scientific">Paenibacillus baimaensis</name>
    <dbReference type="NCBI Taxonomy" id="2982185"/>
    <lineage>
        <taxon>Bacteria</taxon>
        <taxon>Bacillati</taxon>
        <taxon>Bacillota</taxon>
        <taxon>Bacilli</taxon>
        <taxon>Bacillales</taxon>
        <taxon>Paenibacillaceae</taxon>
        <taxon>Paenibacillus</taxon>
    </lineage>
</organism>
<dbReference type="InterPro" id="IPR036890">
    <property type="entry name" value="HATPase_C_sf"/>
</dbReference>
<evidence type="ECO:0000256" key="2">
    <source>
        <dbReference type="ARBA" id="ARBA00022475"/>
    </source>
</evidence>
<sequence length="587" mass="67923">MRKKFFLKNLLLFLVPLLIPILILGTLSIVITQRYIQGEINKNNLNLFNQIDRNIELIFNEIDSLSISLGNPEVLYRLEDILQTQTLTLENLRLMKISQNYINAPVTAKPFIESIYVFVNNDHNQFLANGVGLTNFSEFHDVSWRDSFNNNQNKTDVWTEPREIQRYSFEAPIPVTTVYKNLFSTVQNEPNGVIVLNIYTNYIEKLLENIVTYPDQHILVVDGNNRVIFKNRRLDELKPFDLKEILLSDTSFTLNTNEGAYLISQLHSSKYGWRYISITQGQGLTPIPFQLSTLSLSLVLLSFILGLLLTYFLTRRNVNHIRNIITIIDYADRGIPLPATSSASGIDEYDFITQKIIKNFIEQNYLQVQLSEKKYKLQAAELLALQSQINPHFLFNTLETIYWKVVGLTGKPNEANQMLEYLSDLLKYALDTPNRIVTLEKEIIYTKNYISIQKIRYRDQFDVIWEYDDEDIKRYSTVKLLLQPLIENSIYHGIKVKEGQSCIKIKINRFESYIRIAVIDNGIGMSRERLLEVNHMLGLEEQAIEEVEHIGLVNTNKRIQLTYGMKKGVRIQSKPGVGTVVSVCIPY</sequence>
<name>A0ABT2UPR2_9BACL</name>
<protein>
    <submittedName>
        <fullName evidence="15">Histidine kinase</fullName>
    </submittedName>
</protein>
<dbReference type="RefSeq" id="WP_262687480.1">
    <property type="nucleotide sequence ID" value="NZ_JAOQIO010000107.1"/>
</dbReference>
<evidence type="ECO:0000256" key="4">
    <source>
        <dbReference type="ARBA" id="ARBA00022679"/>
    </source>
</evidence>
<evidence type="ECO:0000256" key="3">
    <source>
        <dbReference type="ARBA" id="ARBA00022553"/>
    </source>
</evidence>
<feature type="transmembrane region" description="Helical" evidence="12">
    <location>
        <begin position="294"/>
        <end position="313"/>
    </location>
</feature>
<dbReference type="EMBL" id="JAOQIO010000107">
    <property type="protein sequence ID" value="MCU6796630.1"/>
    <property type="molecule type" value="Genomic_DNA"/>
</dbReference>
<dbReference type="InterPro" id="IPR010559">
    <property type="entry name" value="Sig_transdc_His_kin_internal"/>
</dbReference>
<evidence type="ECO:0000256" key="5">
    <source>
        <dbReference type="ARBA" id="ARBA00022692"/>
    </source>
</evidence>
<feature type="domain" description="Histidine kinase/HSP90-like ATPase" evidence="13">
    <location>
        <begin position="479"/>
        <end position="586"/>
    </location>
</feature>
<keyword evidence="4" id="KW-0808">Transferase</keyword>
<evidence type="ECO:0000256" key="7">
    <source>
        <dbReference type="ARBA" id="ARBA00022777"/>
    </source>
</evidence>
<dbReference type="PANTHER" id="PTHR34220">
    <property type="entry name" value="SENSOR HISTIDINE KINASE YPDA"/>
    <property type="match status" value="1"/>
</dbReference>